<name>A0A5B1M3Z2_9ACTN</name>
<organism evidence="3 4">
    <name type="scientific">Nocardioides antri</name>
    <dbReference type="NCBI Taxonomy" id="2607659"/>
    <lineage>
        <taxon>Bacteria</taxon>
        <taxon>Bacillati</taxon>
        <taxon>Actinomycetota</taxon>
        <taxon>Actinomycetes</taxon>
        <taxon>Propionibacteriales</taxon>
        <taxon>Nocardioidaceae</taxon>
        <taxon>Nocardioides</taxon>
    </lineage>
</organism>
<comment type="caution">
    <text evidence="3">The sequence shown here is derived from an EMBL/GenBank/DDBJ whole genome shotgun (WGS) entry which is preliminary data.</text>
</comment>
<evidence type="ECO:0000313" key="4">
    <source>
        <dbReference type="Proteomes" id="UP000324351"/>
    </source>
</evidence>
<feature type="coiled-coil region" evidence="1">
    <location>
        <begin position="101"/>
        <end position="132"/>
    </location>
</feature>
<evidence type="ECO:0000313" key="3">
    <source>
        <dbReference type="EMBL" id="KAA1426460.1"/>
    </source>
</evidence>
<reference evidence="3 4" key="1">
    <citation type="submission" date="2019-09" db="EMBL/GenBank/DDBJ databases">
        <title>Nocardioides panacisoli sp. nov., isolated from the soil of a ginseng field.</title>
        <authorList>
            <person name="Cho C."/>
        </authorList>
    </citation>
    <scope>NUCLEOTIDE SEQUENCE [LARGE SCALE GENOMIC DNA]</scope>
    <source>
        <strain evidence="3 4">BN140041</strain>
    </source>
</reference>
<dbReference type="EMBL" id="VUJW01000008">
    <property type="protein sequence ID" value="KAA1426460.1"/>
    <property type="molecule type" value="Genomic_DNA"/>
</dbReference>
<sequence length="328" mass="36694">MTHRTENVANKPNAVQTAREAVLAARGKLAEWQTTLAAAESELADLEGRTGEQALDDPEIAFSIPRRMQEQRDRIGVAKKVITVQAARVRAAERDYLLTEASVLERKVVAARQKLERHEARTKELLAQLEAHEGPYTPEGPVLYKQWLDGSRGGVFRGPTYTSDALRDEIRTAERPVQIIRAMAEGRNLSDLFQEWNLDSAGARDLYPACVWGPDVLVPAPGYLRAVEWARNEVDAAIKRHPNLEANVVRCERELEEALVHYDENGRPRSRIGSGLSPDDDAHPARHQARVQHARRLVEENLQERKRAETALAELVGQPTAEPIPTTV</sequence>
<accession>A0A5B1M3Z2</accession>
<keyword evidence="4" id="KW-1185">Reference proteome</keyword>
<dbReference type="RefSeq" id="WP_149751042.1">
    <property type="nucleotide sequence ID" value="NZ_VUJW01000008.1"/>
</dbReference>
<evidence type="ECO:0000256" key="2">
    <source>
        <dbReference type="SAM" id="MobiDB-lite"/>
    </source>
</evidence>
<dbReference type="AlphaFoldDB" id="A0A5B1M3Z2"/>
<reference evidence="3 4" key="2">
    <citation type="submission" date="2019-09" db="EMBL/GenBank/DDBJ databases">
        <authorList>
            <person name="Jin C."/>
        </authorList>
    </citation>
    <scope>NUCLEOTIDE SEQUENCE [LARGE SCALE GENOMIC DNA]</scope>
    <source>
        <strain evidence="3 4">BN140041</strain>
    </source>
</reference>
<feature type="region of interest" description="Disordered" evidence="2">
    <location>
        <begin position="266"/>
        <end position="290"/>
    </location>
</feature>
<evidence type="ECO:0000256" key="1">
    <source>
        <dbReference type="SAM" id="Coils"/>
    </source>
</evidence>
<proteinExistence type="predicted"/>
<gene>
    <name evidence="3" type="ORF">F0U47_13740</name>
</gene>
<protein>
    <submittedName>
        <fullName evidence="3">Uncharacterized protein</fullName>
    </submittedName>
</protein>
<keyword evidence="1" id="KW-0175">Coiled coil</keyword>
<dbReference type="Proteomes" id="UP000324351">
    <property type="component" value="Unassembled WGS sequence"/>
</dbReference>